<name>A0A3S2M8F9_ORYJA</name>
<sequence length="141" mass="15521">MLLKDWTLDRTGPGQTGPGFQQPAETLDPLLLCRNNCCVCEDPAPPPGGAGALSALCRQHASDHVTTKRHRGCLFPPSTQMHHSLCPRRGGVPEGCLDDRCSSLDQPVVTAVVQGRMFLQFYSENPNRKSCFYRAEVKKLK</sequence>
<proteinExistence type="predicted"/>
<dbReference type="Proteomes" id="UP000283210">
    <property type="component" value="Chromosome 8"/>
</dbReference>
<reference evidence="2 3" key="2">
    <citation type="submission" date="2019-01" db="EMBL/GenBank/DDBJ databases">
        <title>A chromosome length genome reference of the Java medaka (oryzias javanicus).</title>
        <authorList>
            <person name="Herpin A."/>
            <person name="Takehana Y."/>
            <person name="Naruse K."/>
            <person name="Ansai S."/>
            <person name="Kawaguchi M."/>
        </authorList>
    </citation>
    <scope>NUCLEOTIDE SEQUENCE [LARGE SCALE GENOMIC DNA]</scope>
    <source>
        <strain evidence="2">RS831</strain>
        <tissue evidence="2">Whole body</tissue>
    </source>
</reference>
<protein>
    <submittedName>
        <fullName evidence="2">Uncharacterized protein</fullName>
    </submittedName>
</protein>
<feature type="region of interest" description="Disordered" evidence="1">
    <location>
        <begin position="1"/>
        <end position="22"/>
    </location>
</feature>
<evidence type="ECO:0000313" key="3">
    <source>
        <dbReference type="Proteomes" id="UP000283210"/>
    </source>
</evidence>
<keyword evidence="3" id="KW-1185">Reference proteome</keyword>
<evidence type="ECO:0000256" key="1">
    <source>
        <dbReference type="SAM" id="MobiDB-lite"/>
    </source>
</evidence>
<reference evidence="2 3" key="1">
    <citation type="submission" date="2018-11" db="EMBL/GenBank/DDBJ databases">
        <authorList>
            <person name="Lopez-Roques C."/>
            <person name="Donnadieu C."/>
            <person name="Bouchez O."/>
            <person name="Klopp C."/>
            <person name="Cabau C."/>
            <person name="Zahm M."/>
        </authorList>
    </citation>
    <scope>NUCLEOTIDE SEQUENCE [LARGE SCALE GENOMIC DNA]</scope>
    <source>
        <strain evidence="2">RS831</strain>
        <tissue evidence="2">Whole body</tissue>
    </source>
</reference>
<dbReference type="EMBL" id="CM012444">
    <property type="protein sequence ID" value="RVE70023.1"/>
    <property type="molecule type" value="Genomic_DNA"/>
</dbReference>
<gene>
    <name evidence="2" type="ORF">OJAV_G00083820</name>
</gene>
<organism evidence="2 3">
    <name type="scientific">Oryzias javanicus</name>
    <name type="common">Javanese ricefish</name>
    <name type="synonym">Aplocheilus javanicus</name>
    <dbReference type="NCBI Taxonomy" id="123683"/>
    <lineage>
        <taxon>Eukaryota</taxon>
        <taxon>Metazoa</taxon>
        <taxon>Chordata</taxon>
        <taxon>Craniata</taxon>
        <taxon>Vertebrata</taxon>
        <taxon>Euteleostomi</taxon>
        <taxon>Actinopterygii</taxon>
        <taxon>Neopterygii</taxon>
        <taxon>Teleostei</taxon>
        <taxon>Neoteleostei</taxon>
        <taxon>Acanthomorphata</taxon>
        <taxon>Ovalentaria</taxon>
        <taxon>Atherinomorphae</taxon>
        <taxon>Beloniformes</taxon>
        <taxon>Adrianichthyidae</taxon>
        <taxon>Oryziinae</taxon>
        <taxon>Oryzias</taxon>
    </lineage>
</organism>
<dbReference type="AlphaFoldDB" id="A0A3S2M8F9"/>
<accession>A0A3S2M8F9</accession>
<evidence type="ECO:0000313" key="2">
    <source>
        <dbReference type="EMBL" id="RVE70023.1"/>
    </source>
</evidence>